<reference evidence="2" key="1">
    <citation type="journal article" date="2020" name="bioRxiv">
        <title>Chromosome-level reference genome of the European wasp spider Argiope bruennichi: a resource for studies on range expansion and evolutionary adaptation.</title>
        <authorList>
            <person name="Sheffer M.M."/>
            <person name="Hoppe A."/>
            <person name="Krehenwinkel H."/>
            <person name="Uhl G."/>
            <person name="Kuss A.W."/>
            <person name="Jensen L."/>
            <person name="Jensen C."/>
            <person name="Gillespie R.G."/>
            <person name="Hoff K.J."/>
            <person name="Prost S."/>
        </authorList>
    </citation>
    <scope>NUCLEOTIDE SEQUENCE</scope>
</reference>
<proteinExistence type="predicted"/>
<dbReference type="AlphaFoldDB" id="A0A8T0FUB7"/>
<name>A0A8T0FUB7_ARGBR</name>
<feature type="compositionally biased region" description="Basic and acidic residues" evidence="1">
    <location>
        <begin position="35"/>
        <end position="45"/>
    </location>
</feature>
<evidence type="ECO:0000313" key="2">
    <source>
        <dbReference type="EMBL" id="KAF8794691.1"/>
    </source>
</evidence>
<accession>A0A8T0FUB7</accession>
<sequence length="132" mass="15151">MRRGPPRFHPAPAKALIKANGPDSSPRLWEGLGRQQERLANEPRNRPYPRNRPAHPSGTVGVSMPHFAHVFCFLSSHPRLLVMENNRKLAADSFVRLSRNLWLIVCCEKCLESRWLTKVQIIGEYINADIRM</sequence>
<feature type="region of interest" description="Disordered" evidence="1">
    <location>
        <begin position="1"/>
        <end position="59"/>
    </location>
</feature>
<dbReference type="Proteomes" id="UP000807504">
    <property type="component" value="Unassembled WGS sequence"/>
</dbReference>
<reference evidence="2" key="2">
    <citation type="submission" date="2020-06" db="EMBL/GenBank/DDBJ databases">
        <authorList>
            <person name="Sheffer M."/>
        </authorList>
    </citation>
    <scope>NUCLEOTIDE SEQUENCE</scope>
</reference>
<evidence type="ECO:0000256" key="1">
    <source>
        <dbReference type="SAM" id="MobiDB-lite"/>
    </source>
</evidence>
<keyword evidence="3" id="KW-1185">Reference proteome</keyword>
<dbReference type="EMBL" id="JABXBU010000002">
    <property type="protein sequence ID" value="KAF8794691.1"/>
    <property type="molecule type" value="Genomic_DNA"/>
</dbReference>
<organism evidence="2 3">
    <name type="scientific">Argiope bruennichi</name>
    <name type="common">Wasp spider</name>
    <name type="synonym">Aranea bruennichi</name>
    <dbReference type="NCBI Taxonomy" id="94029"/>
    <lineage>
        <taxon>Eukaryota</taxon>
        <taxon>Metazoa</taxon>
        <taxon>Ecdysozoa</taxon>
        <taxon>Arthropoda</taxon>
        <taxon>Chelicerata</taxon>
        <taxon>Arachnida</taxon>
        <taxon>Araneae</taxon>
        <taxon>Araneomorphae</taxon>
        <taxon>Entelegynae</taxon>
        <taxon>Araneoidea</taxon>
        <taxon>Araneidae</taxon>
        <taxon>Argiope</taxon>
    </lineage>
</organism>
<comment type="caution">
    <text evidence="2">The sequence shown here is derived from an EMBL/GenBank/DDBJ whole genome shotgun (WGS) entry which is preliminary data.</text>
</comment>
<gene>
    <name evidence="2" type="ORF">HNY73_002642</name>
</gene>
<protein>
    <submittedName>
        <fullName evidence="2">Uncharacterized protein</fullName>
    </submittedName>
</protein>
<evidence type="ECO:0000313" key="3">
    <source>
        <dbReference type="Proteomes" id="UP000807504"/>
    </source>
</evidence>